<feature type="domain" description="PiggyBac transposable element-derived protein" evidence="2">
    <location>
        <begin position="100"/>
        <end position="454"/>
    </location>
</feature>
<name>A0AAV0WIA8_9HEMI</name>
<evidence type="ECO:0000259" key="2">
    <source>
        <dbReference type="Pfam" id="PF13843"/>
    </source>
</evidence>
<evidence type="ECO:0000256" key="1">
    <source>
        <dbReference type="SAM" id="MobiDB-lite"/>
    </source>
</evidence>
<proteinExistence type="predicted"/>
<gene>
    <name evidence="3" type="ORF">MEUPH1_LOCUS11398</name>
</gene>
<evidence type="ECO:0000313" key="3">
    <source>
        <dbReference type="EMBL" id="CAI6355561.1"/>
    </source>
</evidence>
<reference evidence="3 4" key="1">
    <citation type="submission" date="2023-01" db="EMBL/GenBank/DDBJ databases">
        <authorList>
            <person name="Whitehead M."/>
        </authorList>
    </citation>
    <scope>NUCLEOTIDE SEQUENCE [LARGE SCALE GENOMIC DNA]</scope>
</reference>
<dbReference type="PANTHER" id="PTHR46599">
    <property type="entry name" value="PIGGYBAC TRANSPOSABLE ELEMENT-DERIVED PROTEIN 4"/>
    <property type="match status" value="1"/>
</dbReference>
<dbReference type="AlphaFoldDB" id="A0AAV0WIA8"/>
<sequence length="558" mass="64657">MDEIERRRIECLLESTEEDDLLGGFSSDDNDNNTPTYEPHDQNTDTEQSISSASSIGNISNESDSEYSYHESDDDLPISMRRKFFIGKDGTKWNRKPNVRCWMLFFSNDMLEHIVKMTNIYIEKVRPNYNRERDASETCVREIKALLGILYTIGAIKCNHRSTEDLWKIYGCGVDILACVISEHRFPFLLRCIPFDDIRGRDIRKKIDNMTHIRHIFDLFVNNCKNTYTVSEYCTIDEKLQSFRGHCSFRVYMPNKPAKYGLKMFALVDSINYYTLNIELYAGKQPDGPFLVDNAASCVVKRLANPILNTGRNITFDNWFTSFPLADYLLQNKTTMVGTVRKNKREIPPEFLISKGRDLYSSYFGFSKNKSIVSYKAKSNKIVLIASTMHNDKAIDMNTGEKLKPEMITFYNSTKSGVDTMDWMTENYSVARHGARWPLTVFYSLLNIGGLNSMIVYQENTQVKKTRLEFLKSLGRQLMEDQLKYRMTISSLPRPLKTRLQNYVTVEREVLPQKLRSSNRCAFCERAKDKKTTKVCTNCIKPICRDHLIEICPDCFTL</sequence>
<keyword evidence="4" id="KW-1185">Reference proteome</keyword>
<dbReference type="PANTHER" id="PTHR46599:SF6">
    <property type="entry name" value="DUAL SPECIFICITY PHOSPHATASE 26"/>
    <property type="match status" value="1"/>
</dbReference>
<dbReference type="EMBL" id="CARXXK010000002">
    <property type="protein sequence ID" value="CAI6355561.1"/>
    <property type="molecule type" value="Genomic_DNA"/>
</dbReference>
<comment type="caution">
    <text evidence="3">The sequence shown here is derived from an EMBL/GenBank/DDBJ whole genome shotgun (WGS) entry which is preliminary data.</text>
</comment>
<feature type="compositionally biased region" description="Low complexity" evidence="1">
    <location>
        <begin position="49"/>
        <end position="62"/>
    </location>
</feature>
<accession>A0AAV0WIA8</accession>
<evidence type="ECO:0000313" key="4">
    <source>
        <dbReference type="Proteomes" id="UP001160148"/>
    </source>
</evidence>
<organism evidence="3 4">
    <name type="scientific">Macrosiphum euphorbiae</name>
    <name type="common">potato aphid</name>
    <dbReference type="NCBI Taxonomy" id="13131"/>
    <lineage>
        <taxon>Eukaryota</taxon>
        <taxon>Metazoa</taxon>
        <taxon>Ecdysozoa</taxon>
        <taxon>Arthropoda</taxon>
        <taxon>Hexapoda</taxon>
        <taxon>Insecta</taxon>
        <taxon>Pterygota</taxon>
        <taxon>Neoptera</taxon>
        <taxon>Paraneoptera</taxon>
        <taxon>Hemiptera</taxon>
        <taxon>Sternorrhyncha</taxon>
        <taxon>Aphidomorpha</taxon>
        <taxon>Aphidoidea</taxon>
        <taxon>Aphididae</taxon>
        <taxon>Macrosiphini</taxon>
        <taxon>Macrosiphum</taxon>
    </lineage>
</organism>
<feature type="region of interest" description="Disordered" evidence="1">
    <location>
        <begin position="18"/>
        <end position="73"/>
    </location>
</feature>
<dbReference type="InterPro" id="IPR029526">
    <property type="entry name" value="PGBD"/>
</dbReference>
<protein>
    <recommendedName>
        <fullName evidence="2">PiggyBac transposable element-derived protein domain-containing protein</fullName>
    </recommendedName>
</protein>
<dbReference type="Pfam" id="PF13843">
    <property type="entry name" value="DDE_Tnp_1_7"/>
    <property type="match status" value="1"/>
</dbReference>
<dbReference type="Proteomes" id="UP001160148">
    <property type="component" value="Unassembled WGS sequence"/>
</dbReference>